<dbReference type="EMBL" id="FTNI01000025">
    <property type="protein sequence ID" value="SIS06904.1"/>
    <property type="molecule type" value="Genomic_DNA"/>
</dbReference>
<dbReference type="PANTHER" id="PTHR43245:SF13">
    <property type="entry name" value="UDP-D-APIOSE_UDP-D-XYLOSE SYNTHASE 2"/>
    <property type="match status" value="1"/>
</dbReference>
<keyword evidence="3" id="KW-1185">Reference proteome</keyword>
<protein>
    <submittedName>
        <fullName evidence="2">Nucleoside-diphosphate-sugar epimerase</fullName>
    </submittedName>
</protein>
<reference evidence="3" key="1">
    <citation type="submission" date="2017-01" db="EMBL/GenBank/DDBJ databases">
        <authorList>
            <person name="Varghese N."/>
            <person name="Submissions S."/>
        </authorList>
    </citation>
    <scope>NUCLEOTIDE SEQUENCE [LARGE SCALE GENOMIC DNA]</scope>
    <source>
        <strain evidence="3">ATCC 12950</strain>
    </source>
</reference>
<gene>
    <name evidence="2" type="ORF">SAMN05421833_125134</name>
</gene>
<accession>A0A1N7G325</accession>
<sequence length="352" mass="38538">MSTPLPVYMMIGGMRILVLGGTRFVGRVFVEEALAQGHQVATFNRGQTGHDVPGVEAVRGDRENRSDLLSLVQGREWDWVVDTSGYVPQVVGNAARLLSDRASAYVFLSTISVYPGWPAEPVNEDSNVYDCPPDAPGTAEDEANWSAAQYGAYKAGCERAVQEAFKGAVTVLRPGVILGPQENVGRLTWWLRRIAQGGRVLAPGQPAKPIQPIDIRDLTAFTLSCLAQGTTGTFNVTAPKGRATFGEMLDACRTVTSSAAELTWVDDAFLVEHDVRQWTEIPLWRTPLGTWQVDSTAELAAGLVCRSITATVRDTHLWLTKTGGPLAYARQAHHGLSLKRERNLLKAWDRRR</sequence>
<name>A0A1N7G325_9ACTN</name>
<proteinExistence type="predicted"/>
<dbReference type="Proteomes" id="UP000186096">
    <property type="component" value="Unassembled WGS sequence"/>
</dbReference>
<evidence type="ECO:0000313" key="3">
    <source>
        <dbReference type="Proteomes" id="UP000186096"/>
    </source>
</evidence>
<feature type="domain" description="NAD-dependent epimerase/dehydratase" evidence="1">
    <location>
        <begin position="16"/>
        <end position="235"/>
    </location>
</feature>
<dbReference type="Pfam" id="PF01370">
    <property type="entry name" value="Epimerase"/>
    <property type="match status" value="1"/>
</dbReference>
<dbReference type="STRING" id="58117.SAMN05421833_125134"/>
<dbReference type="RefSeq" id="WP_204053943.1">
    <property type="nucleotide sequence ID" value="NZ_FTNI01000025.1"/>
</dbReference>
<evidence type="ECO:0000313" key="2">
    <source>
        <dbReference type="EMBL" id="SIS06904.1"/>
    </source>
</evidence>
<organism evidence="2 3">
    <name type="scientific">Microbispora rosea</name>
    <dbReference type="NCBI Taxonomy" id="58117"/>
    <lineage>
        <taxon>Bacteria</taxon>
        <taxon>Bacillati</taxon>
        <taxon>Actinomycetota</taxon>
        <taxon>Actinomycetes</taxon>
        <taxon>Streptosporangiales</taxon>
        <taxon>Streptosporangiaceae</taxon>
        <taxon>Microbispora</taxon>
    </lineage>
</organism>
<dbReference type="PANTHER" id="PTHR43245">
    <property type="entry name" value="BIFUNCTIONAL POLYMYXIN RESISTANCE PROTEIN ARNA"/>
    <property type="match status" value="1"/>
</dbReference>
<dbReference type="InterPro" id="IPR036291">
    <property type="entry name" value="NAD(P)-bd_dom_sf"/>
</dbReference>
<evidence type="ECO:0000259" key="1">
    <source>
        <dbReference type="Pfam" id="PF01370"/>
    </source>
</evidence>
<dbReference type="SUPFAM" id="SSF51735">
    <property type="entry name" value="NAD(P)-binding Rossmann-fold domains"/>
    <property type="match status" value="1"/>
</dbReference>
<dbReference type="InterPro" id="IPR001509">
    <property type="entry name" value="Epimerase_deHydtase"/>
</dbReference>
<dbReference type="InterPro" id="IPR050177">
    <property type="entry name" value="Lipid_A_modif_metabolic_enz"/>
</dbReference>
<dbReference type="AlphaFoldDB" id="A0A1N7G325"/>
<dbReference type="Gene3D" id="3.40.50.720">
    <property type="entry name" value="NAD(P)-binding Rossmann-like Domain"/>
    <property type="match status" value="1"/>
</dbReference>